<name>A0A4R5MPT6_9SPHI</name>
<dbReference type="InterPro" id="IPR023187">
    <property type="entry name" value="Tscrpt_reg_MarR-type_CS"/>
</dbReference>
<gene>
    <name evidence="5" type="ORF">EZJ43_01550</name>
</gene>
<dbReference type="GO" id="GO:0003677">
    <property type="term" value="F:DNA binding"/>
    <property type="evidence" value="ECO:0007669"/>
    <property type="project" value="UniProtKB-KW"/>
</dbReference>
<proteinExistence type="predicted"/>
<dbReference type="EMBL" id="SJCY01000001">
    <property type="protein sequence ID" value="TDG37804.1"/>
    <property type="molecule type" value="Genomic_DNA"/>
</dbReference>
<dbReference type="PROSITE" id="PS50995">
    <property type="entry name" value="HTH_MARR_2"/>
    <property type="match status" value="1"/>
</dbReference>
<reference evidence="5 6" key="1">
    <citation type="submission" date="2019-02" db="EMBL/GenBank/DDBJ databases">
        <title>Pedobacter sp. nov., a novel speices isolated from soil of pinguins habitat in Antarcitica.</title>
        <authorList>
            <person name="He R.-H."/>
        </authorList>
    </citation>
    <scope>NUCLEOTIDE SEQUENCE [LARGE SCALE GENOMIC DNA]</scope>
    <source>
        <strain evidence="5 6">E01020</strain>
    </source>
</reference>
<protein>
    <submittedName>
        <fullName evidence="5">MarR family transcriptional regulator</fullName>
    </submittedName>
</protein>
<dbReference type="InterPro" id="IPR036388">
    <property type="entry name" value="WH-like_DNA-bd_sf"/>
</dbReference>
<dbReference type="PROSITE" id="PS01117">
    <property type="entry name" value="HTH_MARR_1"/>
    <property type="match status" value="1"/>
</dbReference>
<evidence type="ECO:0000256" key="3">
    <source>
        <dbReference type="ARBA" id="ARBA00023163"/>
    </source>
</evidence>
<keyword evidence="1" id="KW-0805">Transcription regulation</keyword>
<dbReference type="RefSeq" id="WP_133260892.1">
    <property type="nucleotide sequence ID" value="NZ_SJCY01000001.1"/>
</dbReference>
<evidence type="ECO:0000313" key="6">
    <source>
        <dbReference type="Proteomes" id="UP000295668"/>
    </source>
</evidence>
<dbReference type="PANTHER" id="PTHR39515:SF2">
    <property type="entry name" value="HTH-TYPE TRANSCRIPTIONAL REGULATOR RV0880"/>
    <property type="match status" value="1"/>
</dbReference>
<dbReference type="PANTHER" id="PTHR39515">
    <property type="entry name" value="CONSERVED PROTEIN"/>
    <property type="match status" value="1"/>
</dbReference>
<dbReference type="Pfam" id="PF01047">
    <property type="entry name" value="MarR"/>
    <property type="match status" value="1"/>
</dbReference>
<organism evidence="5 6">
    <name type="scientific">Pedobacter changchengzhani</name>
    <dbReference type="NCBI Taxonomy" id="2529274"/>
    <lineage>
        <taxon>Bacteria</taxon>
        <taxon>Pseudomonadati</taxon>
        <taxon>Bacteroidota</taxon>
        <taxon>Sphingobacteriia</taxon>
        <taxon>Sphingobacteriales</taxon>
        <taxon>Sphingobacteriaceae</taxon>
        <taxon>Pedobacter</taxon>
    </lineage>
</organism>
<feature type="domain" description="HTH marR-type" evidence="4">
    <location>
        <begin position="6"/>
        <end position="140"/>
    </location>
</feature>
<keyword evidence="3" id="KW-0804">Transcription</keyword>
<comment type="caution">
    <text evidence="5">The sequence shown here is derived from an EMBL/GenBank/DDBJ whole genome shotgun (WGS) entry which is preliminary data.</text>
</comment>
<dbReference type="InterPro" id="IPR052526">
    <property type="entry name" value="HTH-type_Bedaq_tolerance"/>
</dbReference>
<accession>A0A4R5MPT6</accession>
<dbReference type="AlphaFoldDB" id="A0A4R5MPT6"/>
<keyword evidence="6" id="KW-1185">Reference proteome</keyword>
<dbReference type="InterPro" id="IPR036390">
    <property type="entry name" value="WH_DNA-bd_sf"/>
</dbReference>
<dbReference type="SMART" id="SM00347">
    <property type="entry name" value="HTH_MARR"/>
    <property type="match status" value="1"/>
</dbReference>
<evidence type="ECO:0000256" key="1">
    <source>
        <dbReference type="ARBA" id="ARBA00023015"/>
    </source>
</evidence>
<evidence type="ECO:0000256" key="2">
    <source>
        <dbReference type="ARBA" id="ARBA00023125"/>
    </source>
</evidence>
<sequence length="144" mass="16328">MNLDKSFLLASALRPILARLNRKMRKLSPSNTPLSQTERSILVLLEQHDQLLSAELAVLEKITPQSVGPLLNHLAELDLIEKRPSTTDKRKINISLSVKGQDFLQQVRQERDEWLGKAIAELCTPQEQLILQQAITPLTKLIDF</sequence>
<dbReference type="Gene3D" id="1.10.10.10">
    <property type="entry name" value="Winged helix-like DNA-binding domain superfamily/Winged helix DNA-binding domain"/>
    <property type="match status" value="1"/>
</dbReference>
<dbReference type="Proteomes" id="UP000295668">
    <property type="component" value="Unassembled WGS sequence"/>
</dbReference>
<dbReference type="OrthoDB" id="9804055at2"/>
<dbReference type="GO" id="GO:0003700">
    <property type="term" value="F:DNA-binding transcription factor activity"/>
    <property type="evidence" value="ECO:0007669"/>
    <property type="project" value="InterPro"/>
</dbReference>
<evidence type="ECO:0000313" key="5">
    <source>
        <dbReference type="EMBL" id="TDG37804.1"/>
    </source>
</evidence>
<dbReference type="InterPro" id="IPR000835">
    <property type="entry name" value="HTH_MarR-typ"/>
</dbReference>
<evidence type="ECO:0000259" key="4">
    <source>
        <dbReference type="PROSITE" id="PS50995"/>
    </source>
</evidence>
<keyword evidence="2" id="KW-0238">DNA-binding</keyword>
<dbReference type="SUPFAM" id="SSF46785">
    <property type="entry name" value="Winged helix' DNA-binding domain"/>
    <property type="match status" value="1"/>
</dbReference>